<dbReference type="InterPro" id="IPR012337">
    <property type="entry name" value="RNaseH-like_sf"/>
</dbReference>
<dbReference type="PANTHER" id="PTHR37984">
    <property type="entry name" value="PROTEIN CBG26694"/>
    <property type="match status" value="1"/>
</dbReference>
<dbReference type="InterPro" id="IPR036397">
    <property type="entry name" value="RNaseH_sf"/>
</dbReference>
<dbReference type="InterPro" id="IPR050951">
    <property type="entry name" value="Retrovirus_Pol_polyprotein"/>
</dbReference>
<dbReference type="Gene3D" id="3.30.420.10">
    <property type="entry name" value="Ribonuclease H-like superfamily/Ribonuclease H"/>
    <property type="match status" value="1"/>
</dbReference>
<keyword evidence="3" id="KW-0540">Nuclease</keyword>
<feature type="domain" description="Integrase zinc-binding" evidence="8">
    <location>
        <begin position="202"/>
        <end position="256"/>
    </location>
</feature>
<dbReference type="SUPFAM" id="SSF53098">
    <property type="entry name" value="Ribonuclease H-like"/>
    <property type="match status" value="1"/>
</dbReference>
<keyword evidence="4" id="KW-0255">Endonuclease</keyword>
<evidence type="ECO:0000256" key="1">
    <source>
        <dbReference type="ARBA" id="ARBA00022679"/>
    </source>
</evidence>
<evidence type="ECO:0000259" key="8">
    <source>
        <dbReference type="Pfam" id="PF17921"/>
    </source>
</evidence>
<dbReference type="InterPro" id="IPR041373">
    <property type="entry name" value="RT_RNaseH"/>
</dbReference>
<keyword evidence="6" id="KW-0695">RNA-directed DNA polymerase</keyword>
<dbReference type="CDD" id="cd09274">
    <property type="entry name" value="RNase_HI_RT_Ty3"/>
    <property type="match status" value="1"/>
</dbReference>
<organism evidence="9 10">
    <name type="scientific">Solanum verrucosum</name>
    <dbReference type="NCBI Taxonomy" id="315347"/>
    <lineage>
        <taxon>Eukaryota</taxon>
        <taxon>Viridiplantae</taxon>
        <taxon>Streptophyta</taxon>
        <taxon>Embryophyta</taxon>
        <taxon>Tracheophyta</taxon>
        <taxon>Spermatophyta</taxon>
        <taxon>Magnoliopsida</taxon>
        <taxon>eudicotyledons</taxon>
        <taxon>Gunneridae</taxon>
        <taxon>Pentapetalae</taxon>
        <taxon>asterids</taxon>
        <taxon>lamiids</taxon>
        <taxon>Solanales</taxon>
        <taxon>Solanaceae</taxon>
        <taxon>Solanoideae</taxon>
        <taxon>Solaneae</taxon>
        <taxon>Solanum</taxon>
    </lineage>
</organism>
<evidence type="ECO:0000256" key="4">
    <source>
        <dbReference type="ARBA" id="ARBA00022759"/>
    </source>
</evidence>
<dbReference type="Gene3D" id="3.10.20.370">
    <property type="match status" value="1"/>
</dbReference>
<dbReference type="InterPro" id="IPR041588">
    <property type="entry name" value="Integrase_H2C2"/>
</dbReference>
<dbReference type="Pfam" id="PF17921">
    <property type="entry name" value="Integrase_H2C2"/>
    <property type="match status" value="1"/>
</dbReference>
<dbReference type="AlphaFoldDB" id="A0AAF0ZV02"/>
<evidence type="ECO:0000256" key="3">
    <source>
        <dbReference type="ARBA" id="ARBA00022722"/>
    </source>
</evidence>
<evidence type="ECO:0000256" key="5">
    <source>
        <dbReference type="ARBA" id="ARBA00022801"/>
    </source>
</evidence>
<proteinExistence type="predicted"/>
<evidence type="ECO:0000256" key="2">
    <source>
        <dbReference type="ARBA" id="ARBA00022695"/>
    </source>
</evidence>
<keyword evidence="1" id="KW-0808">Transferase</keyword>
<reference evidence="9" key="1">
    <citation type="submission" date="2023-08" db="EMBL/GenBank/DDBJ databases">
        <title>A de novo genome assembly of Solanum verrucosum Schlechtendal, a Mexican diploid species geographically isolated from the other diploid A-genome species in potato relatives.</title>
        <authorList>
            <person name="Hosaka K."/>
        </authorList>
    </citation>
    <scope>NUCLEOTIDE SEQUENCE</scope>
    <source>
        <tissue evidence="9">Young leaves</tissue>
    </source>
</reference>
<protein>
    <recommendedName>
        <fullName evidence="11">Polyprotein</fullName>
    </recommendedName>
</protein>
<dbReference type="Pfam" id="PF17917">
    <property type="entry name" value="RT_RNaseH"/>
    <property type="match status" value="1"/>
</dbReference>
<dbReference type="Gene3D" id="1.10.340.70">
    <property type="match status" value="1"/>
</dbReference>
<evidence type="ECO:0000259" key="7">
    <source>
        <dbReference type="Pfam" id="PF17917"/>
    </source>
</evidence>
<dbReference type="SUPFAM" id="SSF56672">
    <property type="entry name" value="DNA/RNA polymerases"/>
    <property type="match status" value="1"/>
</dbReference>
<keyword evidence="5" id="KW-0378">Hydrolase</keyword>
<evidence type="ECO:0000256" key="6">
    <source>
        <dbReference type="ARBA" id="ARBA00022918"/>
    </source>
</evidence>
<dbReference type="GO" id="GO:0004519">
    <property type="term" value="F:endonuclease activity"/>
    <property type="evidence" value="ECO:0007669"/>
    <property type="project" value="UniProtKB-KW"/>
</dbReference>
<dbReference type="GO" id="GO:0003964">
    <property type="term" value="F:RNA-directed DNA polymerase activity"/>
    <property type="evidence" value="ECO:0007669"/>
    <property type="project" value="UniProtKB-KW"/>
</dbReference>
<dbReference type="Proteomes" id="UP001234989">
    <property type="component" value="Chromosome 10"/>
</dbReference>
<name>A0AAF0ZV02_SOLVR</name>
<accession>A0AAF0ZV02</accession>
<evidence type="ECO:0000313" key="9">
    <source>
        <dbReference type="EMBL" id="WMV49909.1"/>
    </source>
</evidence>
<keyword evidence="2" id="KW-0548">Nucleotidyltransferase</keyword>
<evidence type="ECO:0000313" key="10">
    <source>
        <dbReference type="Proteomes" id="UP001234989"/>
    </source>
</evidence>
<dbReference type="InterPro" id="IPR043502">
    <property type="entry name" value="DNA/RNA_pol_sf"/>
</dbReference>
<feature type="domain" description="Reverse transcriptase RNase H-like" evidence="7">
    <location>
        <begin position="46"/>
        <end position="139"/>
    </location>
</feature>
<dbReference type="GO" id="GO:0016787">
    <property type="term" value="F:hydrolase activity"/>
    <property type="evidence" value="ECO:0007669"/>
    <property type="project" value="UniProtKB-KW"/>
</dbReference>
<keyword evidence="10" id="KW-1185">Reference proteome</keyword>
<gene>
    <name evidence="9" type="ORF">MTR67_043294</name>
</gene>
<dbReference type="GO" id="GO:0003676">
    <property type="term" value="F:nucleic acid binding"/>
    <property type="evidence" value="ECO:0007669"/>
    <property type="project" value="InterPro"/>
</dbReference>
<dbReference type="EMBL" id="CP133621">
    <property type="protein sequence ID" value="WMV49909.1"/>
    <property type="molecule type" value="Genomic_DNA"/>
</dbReference>
<dbReference type="PANTHER" id="PTHR37984:SF5">
    <property type="entry name" value="PROTEIN NYNRIN-LIKE"/>
    <property type="match status" value="1"/>
</dbReference>
<evidence type="ECO:0008006" key="11">
    <source>
        <dbReference type="Google" id="ProtNLM"/>
    </source>
</evidence>
<sequence>MATHLTRLTKKNRYLSNGLKKCEESFQKLKTLLTITPILALSVKGKDFIVYCDTSHSGLCVVLMHDKNVIAYASRQLKVHERNYSANELELAAVVFALKIWRYYLYSVKCEVFIDHRSLQHVFTQNDLNLRQRSWASQIKGVVLSIIEVRPTFIKEIKAKQFDDENLNELGKKTGSGKAQDMVLDAEGVLSFKGKTGVPVVDNLIWKMLTESHGLRYSIHLGVTKIYRDLKRLYWWPGMKKGLVEFVAKCRIFQQFTSMFWRKFHDELGTPLTLSTTFHPQMDGQSERTIQVLEHIVKGIIDMAPFEELLGIDLVKDAQDKVRSIQAKLLAAHGQQKKKMRTKEIKSLNVQWKHRPVEEANWETEKDM</sequence>